<keyword evidence="3" id="KW-0067">ATP-binding</keyword>
<keyword evidence="6" id="KW-1185">Reference proteome</keyword>
<dbReference type="SMART" id="SM00797">
    <property type="entry name" value="AHS2"/>
    <property type="match status" value="1"/>
</dbReference>
<dbReference type="PANTHER" id="PTHR43309">
    <property type="entry name" value="5-OXOPROLINASE SUBUNIT C"/>
    <property type="match status" value="1"/>
</dbReference>
<dbReference type="Proteomes" id="UP000321051">
    <property type="component" value="Unassembled WGS sequence"/>
</dbReference>
<dbReference type="GO" id="GO:0016787">
    <property type="term" value="F:hydrolase activity"/>
    <property type="evidence" value="ECO:0007669"/>
    <property type="project" value="UniProtKB-KW"/>
</dbReference>
<dbReference type="Pfam" id="PF02626">
    <property type="entry name" value="CT_A_B"/>
    <property type="match status" value="1"/>
</dbReference>
<sequence>MRRTPFCTVRKAGLFTTVQDTGRSGYQYLGVPVSGAMDMYAFQIGNALCGNYLTAAGLELTLMGPTLAFHEEAVIAVTGGNLQPEINNKAIPMWATRKVYEGDELSFNGPAQGARAYICIAGGIDVPVVLGSRATYTKAGIGGLEGRELESGDKLYQAEGRPAPTPFERRLSSALVPVYEKQQTLRVVEGPEFNQLTAEAEQILLQESYVVTQEADRMGIRLEGTEVFIQKDGGIISDGVGFGTVQLASNGRPMVLMADRQTTGGYARVLNVISADLSKAAQLQPKASIKFERVSLKEAHEAFKQQHRSIEDVYFAVNDKKWR</sequence>
<reference evidence="5 6" key="1">
    <citation type="submission" date="2019-07" db="EMBL/GenBank/DDBJ databases">
        <title>Whole genome shotgun sequence of Marinococcus halophilus NBRC 102359.</title>
        <authorList>
            <person name="Hosoyama A."/>
            <person name="Uohara A."/>
            <person name="Ohji S."/>
            <person name="Ichikawa N."/>
        </authorList>
    </citation>
    <scope>NUCLEOTIDE SEQUENCE [LARGE SCALE GENOMIC DNA]</scope>
    <source>
        <strain evidence="5 6">NBRC 102359</strain>
    </source>
</reference>
<dbReference type="NCBIfam" id="TIGR00724">
    <property type="entry name" value="urea_amlyse_rel"/>
    <property type="match status" value="1"/>
</dbReference>
<dbReference type="RefSeq" id="WP_094909123.1">
    <property type="nucleotide sequence ID" value="NZ_BJUN01000037.1"/>
</dbReference>
<evidence type="ECO:0000256" key="3">
    <source>
        <dbReference type="ARBA" id="ARBA00022840"/>
    </source>
</evidence>
<gene>
    <name evidence="5" type="ORF">MHA01_31500</name>
</gene>
<evidence type="ECO:0000256" key="1">
    <source>
        <dbReference type="ARBA" id="ARBA00022741"/>
    </source>
</evidence>
<evidence type="ECO:0000313" key="6">
    <source>
        <dbReference type="Proteomes" id="UP000321051"/>
    </source>
</evidence>
<comment type="caution">
    <text evidence="5">The sequence shown here is derived from an EMBL/GenBank/DDBJ whole genome shotgun (WGS) entry which is preliminary data.</text>
</comment>
<keyword evidence="1" id="KW-0547">Nucleotide-binding</keyword>
<feature type="domain" description="Carboxyltransferase" evidence="4">
    <location>
        <begin position="28"/>
        <end position="309"/>
    </location>
</feature>
<proteinExistence type="predicted"/>
<dbReference type="InterPro" id="IPR052708">
    <property type="entry name" value="PxpC"/>
</dbReference>
<name>A0A510YA45_MARHA</name>
<dbReference type="PANTHER" id="PTHR43309:SF5">
    <property type="entry name" value="5-OXOPROLINASE SUBUNIT C"/>
    <property type="match status" value="1"/>
</dbReference>
<evidence type="ECO:0000313" key="5">
    <source>
        <dbReference type="EMBL" id="GEK60245.1"/>
    </source>
</evidence>
<dbReference type="Gene3D" id="2.40.100.10">
    <property type="entry name" value="Cyclophilin-like"/>
    <property type="match status" value="1"/>
</dbReference>
<dbReference type="GO" id="GO:0005524">
    <property type="term" value="F:ATP binding"/>
    <property type="evidence" value="ECO:0007669"/>
    <property type="project" value="UniProtKB-KW"/>
</dbReference>
<dbReference type="AlphaFoldDB" id="A0A510YA45"/>
<evidence type="ECO:0000256" key="2">
    <source>
        <dbReference type="ARBA" id="ARBA00022801"/>
    </source>
</evidence>
<keyword evidence="2 5" id="KW-0378">Hydrolase</keyword>
<evidence type="ECO:0000259" key="4">
    <source>
        <dbReference type="SMART" id="SM00797"/>
    </source>
</evidence>
<dbReference type="STRING" id="1371.GCA_900166605_00730"/>
<dbReference type="InterPro" id="IPR003778">
    <property type="entry name" value="CT_A_B"/>
</dbReference>
<dbReference type="EMBL" id="BJUN01000037">
    <property type="protein sequence ID" value="GEK60245.1"/>
    <property type="molecule type" value="Genomic_DNA"/>
</dbReference>
<accession>A0A510YA45</accession>
<dbReference type="SUPFAM" id="SSF50891">
    <property type="entry name" value="Cyclophilin-like"/>
    <property type="match status" value="1"/>
</dbReference>
<organism evidence="5 6">
    <name type="scientific">Marinococcus halophilus</name>
    <dbReference type="NCBI Taxonomy" id="1371"/>
    <lineage>
        <taxon>Bacteria</taxon>
        <taxon>Bacillati</taxon>
        <taxon>Bacillota</taxon>
        <taxon>Bacilli</taxon>
        <taxon>Bacillales</taxon>
        <taxon>Bacillaceae</taxon>
        <taxon>Marinococcus</taxon>
    </lineage>
</organism>
<protein>
    <submittedName>
        <fullName evidence="5">Allophanate hydrolase</fullName>
    </submittedName>
</protein>
<dbReference type="InterPro" id="IPR029000">
    <property type="entry name" value="Cyclophilin-like_dom_sf"/>
</dbReference>
<dbReference type="OrthoDB" id="9782422at2"/>